<dbReference type="NCBIfam" id="TIGR03363">
    <property type="entry name" value="VI_chp_8"/>
    <property type="match status" value="1"/>
</dbReference>
<comment type="caution">
    <text evidence="2">The sequence shown here is derived from an EMBL/GenBank/DDBJ whole genome shotgun (WGS) entry which is preliminary data.</text>
</comment>
<dbReference type="AlphaFoldDB" id="A0A246WUE1"/>
<evidence type="ECO:0000259" key="1">
    <source>
        <dbReference type="Pfam" id="PF06812"/>
    </source>
</evidence>
<dbReference type="EMBL" id="NJGU01000001">
    <property type="protein sequence ID" value="OWY30652.1"/>
    <property type="molecule type" value="Genomic_DNA"/>
</dbReference>
<protein>
    <submittedName>
        <fullName evidence="2">Type VI secretion protein</fullName>
    </submittedName>
</protein>
<dbReference type="PANTHER" id="PTHR37951">
    <property type="entry name" value="CYTOPLASMIC PROTEIN-RELATED"/>
    <property type="match status" value="1"/>
</dbReference>
<name>A0A246WUE1_9BURK</name>
<gene>
    <name evidence="2" type="ORF">CEJ42_00805</name>
</gene>
<dbReference type="InterPro" id="IPR010657">
    <property type="entry name" value="ImpA_N"/>
</dbReference>
<proteinExistence type="predicted"/>
<feature type="domain" description="ImpA N-terminal" evidence="1">
    <location>
        <begin position="23"/>
        <end position="145"/>
    </location>
</feature>
<dbReference type="InterPro" id="IPR017740">
    <property type="entry name" value="TssA-like"/>
</dbReference>
<organism evidence="2 3">
    <name type="scientific">Herbaspirillum robiniae</name>
    <dbReference type="NCBI Taxonomy" id="2014887"/>
    <lineage>
        <taxon>Bacteria</taxon>
        <taxon>Pseudomonadati</taxon>
        <taxon>Pseudomonadota</taxon>
        <taxon>Betaproteobacteria</taxon>
        <taxon>Burkholderiales</taxon>
        <taxon>Oxalobacteraceae</taxon>
        <taxon>Herbaspirillum</taxon>
    </lineage>
</organism>
<evidence type="ECO:0000313" key="2">
    <source>
        <dbReference type="EMBL" id="OWY30652.1"/>
    </source>
</evidence>
<accession>A0A246WUE1</accession>
<dbReference type="Pfam" id="PF06812">
    <property type="entry name" value="ImpA_N"/>
    <property type="match status" value="1"/>
</dbReference>
<reference evidence="2 3" key="1">
    <citation type="submission" date="2017-06" db="EMBL/GenBank/DDBJ databases">
        <title>Herbaspirillum phytohormonus sp. nov., isolated from the root nodule of Robinia pseudoacacia in lead-zinc mine.</title>
        <authorList>
            <person name="Fan M."/>
            <person name="Lin Y."/>
        </authorList>
    </citation>
    <scope>NUCLEOTIDE SEQUENCE [LARGE SCALE GENOMIC DNA]</scope>
    <source>
        <strain evidence="2 3">HZ10</strain>
    </source>
</reference>
<dbReference type="PANTHER" id="PTHR37951:SF1">
    <property type="entry name" value="TYPE VI SECRETION SYSTEM COMPONENT TSSA1"/>
    <property type="match status" value="1"/>
</dbReference>
<dbReference type="Proteomes" id="UP000197596">
    <property type="component" value="Unassembled WGS sequence"/>
</dbReference>
<dbReference type="RefSeq" id="WP_088749765.1">
    <property type="nucleotide sequence ID" value="NZ_NJGU01000001.1"/>
</dbReference>
<evidence type="ECO:0000313" key="3">
    <source>
        <dbReference type="Proteomes" id="UP000197596"/>
    </source>
</evidence>
<sequence>MKLPTLKSLLGAKPAMSAIDHLLNPINDNAPCGEDLSFTADLDAIAEARRFDDPTLDQGEWVTDIKEADWPFVEQHCARLIETRSKDLRLAVWYSEAACKTRGLRGLGDGLLLVAGLFDRYWDGMYPQSEEGDHDQRVGNLTWLLARAVTMSREIALTEGRGTAFSLIDFDGARARAANAERVANEGGQPEEGVKLAVMESARKRSSHAFYEAMLADSHYCAQALAQLEASVDVRLGVDGPGFSAARDALGVVRDTVARFAADTGLRTTPPADMGAADENSAADAAHLSAQLSAQLSDAAQPAGVPTVQNGPIRTRAEAIAQLRAVAEFFRRTEPHSPVAHLADKAAHWGELPLHAWLKTVIKDNAALSHVEELLGLQPPPQE</sequence>